<keyword evidence="3" id="KW-0804">Transcription</keyword>
<gene>
    <name evidence="5" type="ORF">C446_01628</name>
</gene>
<dbReference type="SUPFAM" id="SSF46785">
    <property type="entry name" value="Winged helix' DNA-binding domain"/>
    <property type="match status" value="1"/>
</dbReference>
<evidence type="ECO:0000256" key="2">
    <source>
        <dbReference type="ARBA" id="ARBA00023125"/>
    </source>
</evidence>
<dbReference type="SMART" id="SM00344">
    <property type="entry name" value="HTH_ASNC"/>
    <property type="match status" value="1"/>
</dbReference>
<keyword evidence="1" id="KW-0805">Transcription regulation</keyword>
<sequence>MSGTGDDTGVTDDDNEETGAETETTATSGGDPDTDAKPHSIQREILEQALGEYDFQIFKALNEDGRVSDTELAERIDLSRSALRRRRENLLERDIIDVHAVLVLQELDMAYADALVTLDSSASSDERANLISKLIDEELIYSLDSCLGEYDLYVRLWHRSLGDVKSYTWELFEGEEIVDSYQIVPMVHTWKAWDKELDRPE</sequence>
<dbReference type="Gene3D" id="1.10.10.10">
    <property type="entry name" value="Winged helix-like DNA-binding domain superfamily/Winged helix DNA-binding domain"/>
    <property type="match status" value="1"/>
</dbReference>
<dbReference type="GO" id="GO:0043200">
    <property type="term" value="P:response to amino acid"/>
    <property type="evidence" value="ECO:0007669"/>
    <property type="project" value="TreeGrafter"/>
</dbReference>
<dbReference type="EMBL" id="AOMA01000011">
    <property type="protein sequence ID" value="EMA46218.1"/>
    <property type="molecule type" value="Genomic_DNA"/>
</dbReference>
<dbReference type="PRINTS" id="PR00033">
    <property type="entry name" value="HTHASNC"/>
</dbReference>
<dbReference type="eggNOG" id="arCOG01587">
    <property type="taxonomic scope" value="Archaea"/>
</dbReference>
<dbReference type="AlphaFoldDB" id="M0MLF3"/>
<dbReference type="InterPro" id="IPR000485">
    <property type="entry name" value="AsnC-type_HTH_dom"/>
</dbReference>
<evidence type="ECO:0000256" key="1">
    <source>
        <dbReference type="ARBA" id="ARBA00023015"/>
    </source>
</evidence>
<dbReference type="InterPro" id="IPR036388">
    <property type="entry name" value="WH-like_DNA-bd_sf"/>
</dbReference>
<evidence type="ECO:0000256" key="4">
    <source>
        <dbReference type="SAM" id="MobiDB-lite"/>
    </source>
</evidence>
<dbReference type="GO" id="GO:0043565">
    <property type="term" value="F:sequence-specific DNA binding"/>
    <property type="evidence" value="ECO:0007669"/>
    <property type="project" value="InterPro"/>
</dbReference>
<dbReference type="Proteomes" id="UP000011607">
    <property type="component" value="Unassembled WGS sequence"/>
</dbReference>
<accession>M0MLF3</accession>
<dbReference type="PANTHER" id="PTHR30154">
    <property type="entry name" value="LEUCINE-RESPONSIVE REGULATORY PROTEIN"/>
    <property type="match status" value="1"/>
</dbReference>
<feature type="region of interest" description="Disordered" evidence="4">
    <location>
        <begin position="1"/>
        <end position="39"/>
    </location>
</feature>
<reference evidence="5 6" key="1">
    <citation type="journal article" date="2014" name="PLoS Genet.">
        <title>Phylogenetically driven sequencing of extremely halophilic archaea reveals strategies for static and dynamic osmo-response.</title>
        <authorList>
            <person name="Becker E.A."/>
            <person name="Seitzer P.M."/>
            <person name="Tritt A."/>
            <person name="Larsen D."/>
            <person name="Krusor M."/>
            <person name="Yao A.I."/>
            <person name="Wu D."/>
            <person name="Madern D."/>
            <person name="Eisen J.A."/>
            <person name="Darling A.E."/>
            <person name="Facciotti M.T."/>
        </authorList>
    </citation>
    <scope>NUCLEOTIDE SEQUENCE [LARGE SCALE GENOMIC DNA]</scope>
    <source>
        <strain evidence="5 6">JCM 10879</strain>
    </source>
</reference>
<name>M0MLF3_9EURY</name>
<dbReference type="InterPro" id="IPR036390">
    <property type="entry name" value="WH_DNA-bd_sf"/>
</dbReference>
<organism evidence="5 6">
    <name type="scientific">Halobiforma nitratireducens JCM 10879</name>
    <dbReference type="NCBI Taxonomy" id="1227454"/>
    <lineage>
        <taxon>Archaea</taxon>
        <taxon>Methanobacteriati</taxon>
        <taxon>Methanobacteriota</taxon>
        <taxon>Stenosarchaea group</taxon>
        <taxon>Halobacteria</taxon>
        <taxon>Halobacteriales</taxon>
        <taxon>Natrialbaceae</taxon>
        <taxon>Halobiforma</taxon>
    </lineage>
</organism>
<feature type="compositionally biased region" description="Acidic residues" evidence="4">
    <location>
        <begin position="9"/>
        <end position="20"/>
    </location>
</feature>
<proteinExistence type="predicted"/>
<evidence type="ECO:0000313" key="5">
    <source>
        <dbReference type="EMBL" id="EMA46218.1"/>
    </source>
</evidence>
<feature type="compositionally biased region" description="Low complexity" evidence="4">
    <location>
        <begin position="21"/>
        <end position="31"/>
    </location>
</feature>
<evidence type="ECO:0000256" key="3">
    <source>
        <dbReference type="ARBA" id="ARBA00023163"/>
    </source>
</evidence>
<keyword evidence="2" id="KW-0238">DNA-binding</keyword>
<evidence type="ECO:0000313" key="6">
    <source>
        <dbReference type="Proteomes" id="UP000011607"/>
    </source>
</evidence>
<keyword evidence="6" id="KW-1185">Reference proteome</keyword>
<dbReference type="GO" id="GO:0005829">
    <property type="term" value="C:cytosol"/>
    <property type="evidence" value="ECO:0007669"/>
    <property type="project" value="TreeGrafter"/>
</dbReference>
<dbReference type="InterPro" id="IPR019888">
    <property type="entry name" value="Tscrpt_reg_AsnC-like"/>
</dbReference>
<comment type="caution">
    <text evidence="5">The sequence shown here is derived from an EMBL/GenBank/DDBJ whole genome shotgun (WGS) entry which is preliminary data.</text>
</comment>
<dbReference type="Pfam" id="PF13412">
    <property type="entry name" value="HTH_24"/>
    <property type="match status" value="1"/>
</dbReference>
<dbReference type="PANTHER" id="PTHR30154:SF34">
    <property type="entry name" value="TRANSCRIPTIONAL REGULATOR AZLB"/>
    <property type="match status" value="1"/>
</dbReference>
<protein>
    <submittedName>
        <fullName evidence="5">Transcriptional regulator</fullName>
    </submittedName>
</protein>